<keyword evidence="3 7" id="KW-0479">Metal-binding</keyword>
<organism evidence="8 9">
    <name type="scientific">Okeania hirsuta</name>
    <dbReference type="NCBI Taxonomy" id="1458930"/>
    <lineage>
        <taxon>Bacteria</taxon>
        <taxon>Bacillati</taxon>
        <taxon>Cyanobacteriota</taxon>
        <taxon>Cyanophyceae</taxon>
        <taxon>Oscillatoriophycideae</taxon>
        <taxon>Oscillatoriales</taxon>
        <taxon>Microcoleaceae</taxon>
        <taxon>Okeania</taxon>
    </lineage>
</organism>
<dbReference type="OrthoDB" id="9797527at2"/>
<dbReference type="InterPro" id="IPR036874">
    <property type="entry name" value="Carbonic_anhydrase_sf"/>
</dbReference>
<dbReference type="PANTHER" id="PTHR11002:SF76">
    <property type="entry name" value="CARBONIC ANHYDRASE"/>
    <property type="match status" value="1"/>
</dbReference>
<accession>A0A3N6NSB7</accession>
<keyword evidence="9" id="KW-1185">Reference proteome</keyword>
<keyword evidence="4 7" id="KW-0862">Zinc</keyword>
<evidence type="ECO:0000256" key="7">
    <source>
        <dbReference type="PIRSR" id="PIRSR601765-1"/>
    </source>
</evidence>
<dbReference type="Gene3D" id="3.40.1050.10">
    <property type="entry name" value="Carbonic anhydrase"/>
    <property type="match status" value="1"/>
</dbReference>
<dbReference type="Pfam" id="PF00484">
    <property type="entry name" value="Pro_CA"/>
    <property type="match status" value="1"/>
</dbReference>
<evidence type="ECO:0000256" key="3">
    <source>
        <dbReference type="ARBA" id="ARBA00022723"/>
    </source>
</evidence>
<dbReference type="EC" id="4.2.1.1" evidence="2"/>
<comment type="cofactor">
    <cofactor evidence="7">
        <name>Zn(2+)</name>
        <dbReference type="ChEBI" id="CHEBI:29105"/>
    </cofactor>
    <text evidence="7">Binds 1 zinc ion per subunit.</text>
</comment>
<feature type="binding site" evidence="7">
    <location>
        <position position="45"/>
    </location>
    <ligand>
        <name>Zn(2+)</name>
        <dbReference type="ChEBI" id="CHEBI:29105"/>
    </ligand>
</feature>
<sequence length="134" mass="14406">MPLVARTFELRLVQEAGNIVTPEEMGIIEYGTFVLGSKVLMVLGHENCGAVKATMDGKPVPGQIGSIISAIKPAVEIAKGRDGYSVESAVKANVMEQIKIINLSPVITQLVQENKLKTVGGYYDLDEGKVYLIS</sequence>
<reference evidence="8 9" key="1">
    <citation type="journal article" date="2018" name="ACS Chem. Biol.">
        <title>Ketoreductase domain dysfunction expands chemodiversity: malyngamide biosynthesis in the cyanobacterium Okeania hirsuta.</title>
        <authorList>
            <person name="Moss N.A."/>
            <person name="Leao T."/>
            <person name="Rankin M."/>
            <person name="McCullough T.M."/>
            <person name="Qu P."/>
            <person name="Korobeynikov A."/>
            <person name="Smith J.L."/>
            <person name="Gerwick L."/>
            <person name="Gerwick W.H."/>
        </authorList>
    </citation>
    <scope>NUCLEOTIDE SEQUENCE [LARGE SCALE GENOMIC DNA]</scope>
    <source>
        <strain evidence="8 9">PAB10Feb10-1</strain>
    </source>
</reference>
<dbReference type="InterPro" id="IPR001765">
    <property type="entry name" value="Carbonic_anhydrase"/>
</dbReference>
<protein>
    <recommendedName>
        <fullName evidence="2">carbonic anhydrase</fullName>
        <ecNumber evidence="2">4.2.1.1</ecNumber>
    </recommendedName>
</protein>
<evidence type="ECO:0000256" key="5">
    <source>
        <dbReference type="ARBA" id="ARBA00023239"/>
    </source>
</evidence>
<proteinExistence type="inferred from homology"/>
<comment type="caution">
    <text evidence="8">The sequence shown here is derived from an EMBL/GenBank/DDBJ whole genome shotgun (WGS) entry which is preliminary data.</text>
</comment>
<evidence type="ECO:0000313" key="8">
    <source>
        <dbReference type="EMBL" id="RQH27891.1"/>
    </source>
</evidence>
<dbReference type="Proteomes" id="UP000269154">
    <property type="component" value="Unassembled WGS sequence"/>
</dbReference>
<dbReference type="SMART" id="SM00947">
    <property type="entry name" value="Pro_CA"/>
    <property type="match status" value="1"/>
</dbReference>
<evidence type="ECO:0000256" key="2">
    <source>
        <dbReference type="ARBA" id="ARBA00012925"/>
    </source>
</evidence>
<dbReference type="AlphaFoldDB" id="A0A3N6NSB7"/>
<evidence type="ECO:0000313" key="9">
    <source>
        <dbReference type="Proteomes" id="UP000269154"/>
    </source>
</evidence>
<dbReference type="EMBL" id="RCBY01000225">
    <property type="protein sequence ID" value="RQH27891.1"/>
    <property type="molecule type" value="Genomic_DNA"/>
</dbReference>
<keyword evidence="5" id="KW-0456">Lyase</keyword>
<evidence type="ECO:0000256" key="1">
    <source>
        <dbReference type="ARBA" id="ARBA00006217"/>
    </source>
</evidence>
<dbReference type="GO" id="GO:0004089">
    <property type="term" value="F:carbonate dehydratase activity"/>
    <property type="evidence" value="ECO:0007669"/>
    <property type="project" value="UniProtKB-EC"/>
</dbReference>
<evidence type="ECO:0000256" key="4">
    <source>
        <dbReference type="ARBA" id="ARBA00022833"/>
    </source>
</evidence>
<gene>
    <name evidence="8" type="ORF">D5R40_26300</name>
</gene>
<dbReference type="PANTHER" id="PTHR11002">
    <property type="entry name" value="CARBONIC ANHYDRASE"/>
    <property type="match status" value="1"/>
</dbReference>
<name>A0A3N6NSB7_9CYAN</name>
<comment type="similarity">
    <text evidence="1">Belongs to the beta-class carbonic anhydrase family.</text>
</comment>
<evidence type="ECO:0000256" key="6">
    <source>
        <dbReference type="ARBA" id="ARBA00048348"/>
    </source>
</evidence>
<dbReference type="SUPFAM" id="SSF53056">
    <property type="entry name" value="beta-carbonic anhydrase, cab"/>
    <property type="match status" value="1"/>
</dbReference>
<dbReference type="GO" id="GO:0008270">
    <property type="term" value="F:zinc ion binding"/>
    <property type="evidence" value="ECO:0007669"/>
    <property type="project" value="InterPro"/>
</dbReference>
<feature type="binding site" evidence="7">
    <location>
        <position position="48"/>
    </location>
    <ligand>
        <name>Zn(2+)</name>
        <dbReference type="ChEBI" id="CHEBI:29105"/>
    </ligand>
</feature>
<dbReference type="RefSeq" id="WP_124144307.1">
    <property type="nucleotide sequence ID" value="NZ_CAWOKI010000009.1"/>
</dbReference>
<comment type="catalytic activity">
    <reaction evidence="6">
        <text>hydrogencarbonate + H(+) = CO2 + H2O</text>
        <dbReference type="Rhea" id="RHEA:10748"/>
        <dbReference type="ChEBI" id="CHEBI:15377"/>
        <dbReference type="ChEBI" id="CHEBI:15378"/>
        <dbReference type="ChEBI" id="CHEBI:16526"/>
        <dbReference type="ChEBI" id="CHEBI:17544"/>
        <dbReference type="EC" id="4.2.1.1"/>
    </reaction>
</comment>